<keyword evidence="3" id="KW-1185">Reference proteome</keyword>
<dbReference type="AlphaFoldDB" id="A0A428PBG8"/>
<dbReference type="OrthoDB" id="5085833at2759"/>
<feature type="compositionally biased region" description="Low complexity" evidence="1">
    <location>
        <begin position="161"/>
        <end position="175"/>
    </location>
</feature>
<dbReference type="Proteomes" id="UP000288168">
    <property type="component" value="Unassembled WGS sequence"/>
</dbReference>
<gene>
    <name evidence="2" type="ORF">CEP54_011962</name>
</gene>
<evidence type="ECO:0000313" key="2">
    <source>
        <dbReference type="EMBL" id="RSL50410.1"/>
    </source>
</evidence>
<feature type="region of interest" description="Disordered" evidence="1">
    <location>
        <begin position="145"/>
        <end position="175"/>
    </location>
</feature>
<name>A0A428PBG8_9HYPO</name>
<organism evidence="2 3">
    <name type="scientific">Fusarium duplospermum</name>
    <dbReference type="NCBI Taxonomy" id="1325734"/>
    <lineage>
        <taxon>Eukaryota</taxon>
        <taxon>Fungi</taxon>
        <taxon>Dikarya</taxon>
        <taxon>Ascomycota</taxon>
        <taxon>Pezizomycotina</taxon>
        <taxon>Sordariomycetes</taxon>
        <taxon>Hypocreomycetidae</taxon>
        <taxon>Hypocreales</taxon>
        <taxon>Nectriaceae</taxon>
        <taxon>Fusarium</taxon>
        <taxon>Fusarium solani species complex</taxon>
    </lineage>
</organism>
<protein>
    <submittedName>
        <fullName evidence="2">Uncharacterized protein</fullName>
    </submittedName>
</protein>
<sequence>MGHSLLNTENDAQAFIRIDKRATEDIKEAYIFHRKLMKCGEREGEVIFRAMKAIYETEEALQAFRGVFGFVEPPRDTPEEEEEKALKAFRESIMPKGIRRKLKWILSDRRAARSLALPLQYAQLNLSRRVDHVRSALEKLANSGYDEEGWNLPSSMPPKPASTKPASSVPPAERD</sequence>
<evidence type="ECO:0000256" key="1">
    <source>
        <dbReference type="SAM" id="MobiDB-lite"/>
    </source>
</evidence>
<evidence type="ECO:0000313" key="3">
    <source>
        <dbReference type="Proteomes" id="UP000288168"/>
    </source>
</evidence>
<accession>A0A428PBG8</accession>
<dbReference type="EMBL" id="NKCI01000164">
    <property type="protein sequence ID" value="RSL50410.1"/>
    <property type="molecule type" value="Genomic_DNA"/>
</dbReference>
<comment type="caution">
    <text evidence="2">The sequence shown here is derived from an EMBL/GenBank/DDBJ whole genome shotgun (WGS) entry which is preliminary data.</text>
</comment>
<proteinExistence type="predicted"/>
<reference evidence="2 3" key="1">
    <citation type="submission" date="2017-06" db="EMBL/GenBank/DDBJ databases">
        <title>Comparative genomic analysis of Ambrosia Fusariam Clade fungi.</title>
        <authorList>
            <person name="Stajich J.E."/>
            <person name="Carrillo J."/>
            <person name="Kijimoto T."/>
            <person name="Eskalen A."/>
            <person name="O'Donnell K."/>
            <person name="Kasson M."/>
        </authorList>
    </citation>
    <scope>NUCLEOTIDE SEQUENCE [LARGE SCALE GENOMIC DNA]</scope>
    <source>
        <strain evidence="2 3">NRRL62584</strain>
    </source>
</reference>